<feature type="transmembrane region" description="Helical" evidence="1">
    <location>
        <begin position="509"/>
        <end position="531"/>
    </location>
</feature>
<organism evidence="3 4">
    <name type="scientific">Salarias fasciatus</name>
    <name type="common">Jewelled blenny</name>
    <name type="synonym">Blennius fasciatus</name>
    <dbReference type="NCBI Taxonomy" id="181472"/>
    <lineage>
        <taxon>Eukaryota</taxon>
        <taxon>Metazoa</taxon>
        <taxon>Chordata</taxon>
        <taxon>Craniata</taxon>
        <taxon>Vertebrata</taxon>
        <taxon>Euteleostomi</taxon>
        <taxon>Actinopterygii</taxon>
        <taxon>Neopterygii</taxon>
        <taxon>Teleostei</taxon>
        <taxon>Neoteleostei</taxon>
        <taxon>Acanthomorphata</taxon>
        <taxon>Ovalentaria</taxon>
        <taxon>Blenniimorphae</taxon>
        <taxon>Blenniiformes</taxon>
        <taxon>Blennioidei</taxon>
        <taxon>Blenniidae</taxon>
        <taxon>Salariinae</taxon>
        <taxon>Salarias</taxon>
    </lineage>
</organism>
<dbReference type="SUPFAM" id="SSF48726">
    <property type="entry name" value="Immunoglobulin"/>
    <property type="match status" value="3"/>
</dbReference>
<keyword evidence="4" id="KW-1185">Reference proteome</keyword>
<protein>
    <submittedName>
        <fullName evidence="3">B-cell receptor CD22-like</fullName>
    </submittedName>
</protein>
<feature type="domain" description="Ig-like" evidence="2">
    <location>
        <begin position="332"/>
        <end position="413"/>
    </location>
</feature>
<gene>
    <name evidence="3" type="primary">LOC115390164</name>
</gene>
<evidence type="ECO:0000256" key="1">
    <source>
        <dbReference type="SAM" id="Phobius"/>
    </source>
</evidence>
<dbReference type="RefSeq" id="XP_029949784.1">
    <property type="nucleotide sequence ID" value="XM_030093924.1"/>
</dbReference>
<evidence type="ECO:0000313" key="3">
    <source>
        <dbReference type="Ensembl" id="ENSSFAP00005011130.1"/>
    </source>
</evidence>
<evidence type="ECO:0000313" key="4">
    <source>
        <dbReference type="Proteomes" id="UP000472267"/>
    </source>
</evidence>
<proteinExistence type="predicted"/>
<sequence length="616" mass="69200">MRKNGDQPVDLQTEAQFAGRVTYESDKNHHNLTIKDLRESDSAEFSFMFTTNQPGGGAAGSPGVTLTVTALQVVVTKPSPRLYPSWAELKCWSRCNLPTDHFVWYKNGRKIYENQFEVRQYFKYEDSMSCARKSYEKFPSPSVCILRPNCNRVTYSDRAICALSGQTVDISCSYSSRDHVVSLFWFKPNPRLQLDPDDLNNDPQYAGRIEVLEPERGRSVLRINELKESDSAEYQFKFKTKGFEWRSSLPGTTLTVTALQVEVTRIIMVHQSHTEAELMCRSSCGPAGHLSFVWFKNGKKILTQQTSTYTDNFYPGDVVSCTFQGHEDNCSPSVYPSKLPALFVSPSGEIVEGGSVTLTCRIDGDPAVTTTLSKDNRTLLLGPAGTHNFTSISSNDRGLYHCRSQDQHSVYLFIDVQYAPKLPLVSVSFSGGIVEGSSVSLTCSSDANPVANYTWHKEEEELPKASGEIFTITDFRPEHSGGYYCEAQNSRGRRKSTVHRLSVASSWKLPVALSITAVFLGFVLLFLILWFRRERSSKQQSERSEAIRQEDDLQYASVQFTVKREDPVYSNFNPTQLHRQEEENVVYATPRCSSAPGTSCEDASALYGNVNKGFRE</sequence>
<dbReference type="GeneID" id="115390164"/>
<reference evidence="3" key="3">
    <citation type="submission" date="2025-09" db="UniProtKB">
        <authorList>
            <consortium name="Ensembl"/>
        </authorList>
    </citation>
    <scope>IDENTIFICATION</scope>
</reference>
<evidence type="ECO:0000259" key="2">
    <source>
        <dbReference type="PROSITE" id="PS50835"/>
    </source>
</evidence>
<dbReference type="SMART" id="SM00409">
    <property type="entry name" value="IG"/>
    <property type="match status" value="4"/>
</dbReference>
<dbReference type="PANTHER" id="PTHR46013">
    <property type="entry name" value="VASCULAR CELL ADHESION MOLECULE 1"/>
    <property type="match status" value="1"/>
</dbReference>
<dbReference type="PANTHER" id="PTHR46013:SF4">
    <property type="entry name" value="B-CELL RECEPTOR CD22-RELATED"/>
    <property type="match status" value="1"/>
</dbReference>
<dbReference type="InterPro" id="IPR003598">
    <property type="entry name" value="Ig_sub2"/>
</dbReference>
<dbReference type="Gene3D" id="2.60.40.10">
    <property type="entry name" value="Immunoglobulins"/>
    <property type="match status" value="4"/>
</dbReference>
<dbReference type="InterPro" id="IPR036179">
    <property type="entry name" value="Ig-like_dom_sf"/>
</dbReference>
<dbReference type="CDD" id="cd00099">
    <property type="entry name" value="IgV"/>
    <property type="match status" value="1"/>
</dbReference>
<feature type="domain" description="Ig-like" evidence="2">
    <location>
        <begin position="420"/>
        <end position="504"/>
    </location>
</feature>
<accession>A0A672G2C2</accession>
<dbReference type="PROSITE" id="PS50835">
    <property type="entry name" value="IG_LIKE"/>
    <property type="match status" value="3"/>
</dbReference>
<reference evidence="3" key="2">
    <citation type="submission" date="2025-08" db="UniProtKB">
        <authorList>
            <consortium name="Ensembl"/>
        </authorList>
    </citation>
    <scope>IDENTIFICATION</scope>
</reference>
<dbReference type="Proteomes" id="UP000472267">
    <property type="component" value="Chromosome 6"/>
</dbReference>
<dbReference type="OMA" id="GHEDNCS"/>
<keyword evidence="1" id="KW-1133">Transmembrane helix</keyword>
<feature type="domain" description="Ig-like" evidence="2">
    <location>
        <begin position="141"/>
        <end position="257"/>
    </location>
</feature>
<dbReference type="InterPro" id="IPR013783">
    <property type="entry name" value="Ig-like_fold"/>
</dbReference>
<keyword evidence="1" id="KW-0812">Transmembrane</keyword>
<dbReference type="InterPro" id="IPR003599">
    <property type="entry name" value="Ig_sub"/>
</dbReference>
<dbReference type="Pfam" id="PF13895">
    <property type="entry name" value="Ig_2"/>
    <property type="match status" value="2"/>
</dbReference>
<name>A0A672G2C2_SALFA</name>
<dbReference type="AlphaFoldDB" id="A0A672G2C2"/>
<dbReference type="Pfam" id="PF07686">
    <property type="entry name" value="V-set"/>
    <property type="match status" value="1"/>
</dbReference>
<dbReference type="InterPro" id="IPR013106">
    <property type="entry name" value="Ig_V-set"/>
</dbReference>
<dbReference type="SMART" id="SM00408">
    <property type="entry name" value="IGc2"/>
    <property type="match status" value="3"/>
</dbReference>
<dbReference type="Ensembl" id="ENSSFAT00005011607.1">
    <property type="protein sequence ID" value="ENSSFAP00005011130.1"/>
    <property type="gene ID" value="ENSSFAG00005006231.1"/>
</dbReference>
<dbReference type="InterPro" id="IPR007110">
    <property type="entry name" value="Ig-like_dom"/>
</dbReference>
<dbReference type="InParanoid" id="A0A672G2C2"/>
<keyword evidence="1" id="KW-0472">Membrane</keyword>
<reference evidence="3" key="1">
    <citation type="submission" date="2019-06" db="EMBL/GenBank/DDBJ databases">
        <authorList>
            <consortium name="Wellcome Sanger Institute Data Sharing"/>
        </authorList>
    </citation>
    <scope>NUCLEOTIDE SEQUENCE [LARGE SCALE GENOMIC DNA]</scope>
</reference>